<proteinExistence type="predicted"/>
<feature type="region of interest" description="Disordered" evidence="1">
    <location>
        <begin position="1"/>
        <end position="23"/>
    </location>
</feature>
<protein>
    <submittedName>
        <fullName evidence="2">Uncharacterized protein</fullName>
    </submittedName>
</protein>
<evidence type="ECO:0000256" key="1">
    <source>
        <dbReference type="SAM" id="MobiDB-lite"/>
    </source>
</evidence>
<evidence type="ECO:0000313" key="2">
    <source>
        <dbReference type="EMBL" id="MFC6758833.1"/>
    </source>
</evidence>
<sequence length="78" mass="8624">MPMPRKPTQTAMDGGPGQCPEAPTDSLWQQYTRTANAAFAMRRNEAARAHYEDALCLAERLLHQAEAGAALLRLQRSL</sequence>
<gene>
    <name evidence="2" type="ORF">ACFQFQ_03830</name>
</gene>
<comment type="caution">
    <text evidence="2">The sequence shown here is derived from an EMBL/GenBank/DDBJ whole genome shotgun (WGS) entry which is preliminary data.</text>
</comment>
<dbReference type="EMBL" id="JBHSWG010000001">
    <property type="protein sequence ID" value="MFC6758833.1"/>
    <property type="molecule type" value="Genomic_DNA"/>
</dbReference>
<dbReference type="Proteomes" id="UP001596353">
    <property type="component" value="Unassembled WGS sequence"/>
</dbReference>
<keyword evidence="3" id="KW-1185">Reference proteome</keyword>
<reference evidence="3" key="1">
    <citation type="journal article" date="2019" name="Int. J. Syst. Evol. Microbiol.">
        <title>The Global Catalogue of Microorganisms (GCM) 10K type strain sequencing project: providing services to taxonomists for standard genome sequencing and annotation.</title>
        <authorList>
            <consortium name="The Broad Institute Genomics Platform"/>
            <consortium name="The Broad Institute Genome Sequencing Center for Infectious Disease"/>
            <person name="Wu L."/>
            <person name="Ma J."/>
        </authorList>
    </citation>
    <scope>NUCLEOTIDE SEQUENCE [LARGE SCALE GENOMIC DNA]</scope>
    <source>
        <strain evidence="3">CCUG 66188</strain>
    </source>
</reference>
<organism evidence="2 3">
    <name type="scientific">Sulfitobacter porphyrae</name>
    <dbReference type="NCBI Taxonomy" id="1246864"/>
    <lineage>
        <taxon>Bacteria</taxon>
        <taxon>Pseudomonadati</taxon>
        <taxon>Pseudomonadota</taxon>
        <taxon>Alphaproteobacteria</taxon>
        <taxon>Rhodobacterales</taxon>
        <taxon>Roseobacteraceae</taxon>
        <taxon>Sulfitobacter</taxon>
    </lineage>
</organism>
<evidence type="ECO:0000313" key="3">
    <source>
        <dbReference type="Proteomes" id="UP001596353"/>
    </source>
</evidence>
<accession>A0ABW2B0B8</accession>
<name>A0ABW2B0B8_9RHOB</name>